<dbReference type="STRING" id="4533.J3MK80"/>
<evidence type="ECO:0000256" key="1">
    <source>
        <dbReference type="SAM" id="MobiDB-lite"/>
    </source>
</evidence>
<feature type="compositionally biased region" description="Polar residues" evidence="1">
    <location>
        <begin position="35"/>
        <end position="44"/>
    </location>
</feature>
<dbReference type="AlphaFoldDB" id="J3MK80"/>
<feature type="compositionally biased region" description="Basic and acidic residues" evidence="1">
    <location>
        <begin position="407"/>
        <end position="430"/>
    </location>
</feature>
<evidence type="ECO:0008006" key="4">
    <source>
        <dbReference type="Google" id="ProtNLM"/>
    </source>
</evidence>
<feature type="region of interest" description="Disordered" evidence="1">
    <location>
        <begin position="1"/>
        <end position="44"/>
    </location>
</feature>
<dbReference type="InterPro" id="IPR036875">
    <property type="entry name" value="Znf_CCHC_sf"/>
</dbReference>
<name>J3MK80_ORYBR</name>
<feature type="region of interest" description="Disordered" evidence="1">
    <location>
        <begin position="59"/>
        <end position="91"/>
    </location>
</feature>
<dbReference type="GO" id="GO:0008270">
    <property type="term" value="F:zinc ion binding"/>
    <property type="evidence" value="ECO:0007669"/>
    <property type="project" value="InterPro"/>
</dbReference>
<protein>
    <recommendedName>
        <fullName evidence="4">CCHC-type domain-containing protein</fullName>
    </recommendedName>
</protein>
<dbReference type="GO" id="GO:0003676">
    <property type="term" value="F:nucleic acid binding"/>
    <property type="evidence" value="ECO:0007669"/>
    <property type="project" value="InterPro"/>
</dbReference>
<dbReference type="PANTHER" id="PTHR33170">
    <property type="entry name" value="DUF4283 DOMAIN-CONTAINING PROTEIN-RELATED"/>
    <property type="match status" value="1"/>
</dbReference>
<reference evidence="2" key="1">
    <citation type="journal article" date="2013" name="Nat. Commun.">
        <title>Whole-genome sequencing of Oryza brachyantha reveals mechanisms underlying Oryza genome evolution.</title>
        <authorList>
            <person name="Chen J."/>
            <person name="Huang Q."/>
            <person name="Gao D."/>
            <person name="Wang J."/>
            <person name="Lang Y."/>
            <person name="Liu T."/>
            <person name="Li B."/>
            <person name="Bai Z."/>
            <person name="Luis Goicoechea J."/>
            <person name="Liang C."/>
            <person name="Chen C."/>
            <person name="Zhang W."/>
            <person name="Sun S."/>
            <person name="Liao Y."/>
            <person name="Zhang X."/>
            <person name="Yang L."/>
            <person name="Song C."/>
            <person name="Wang M."/>
            <person name="Shi J."/>
            <person name="Liu G."/>
            <person name="Liu J."/>
            <person name="Zhou H."/>
            <person name="Zhou W."/>
            <person name="Yu Q."/>
            <person name="An N."/>
            <person name="Chen Y."/>
            <person name="Cai Q."/>
            <person name="Wang B."/>
            <person name="Liu B."/>
            <person name="Min J."/>
            <person name="Huang Y."/>
            <person name="Wu H."/>
            <person name="Li Z."/>
            <person name="Zhang Y."/>
            <person name="Yin Y."/>
            <person name="Song W."/>
            <person name="Jiang J."/>
            <person name="Jackson S.A."/>
            <person name="Wing R.A."/>
            <person name="Wang J."/>
            <person name="Chen M."/>
        </authorList>
    </citation>
    <scope>NUCLEOTIDE SEQUENCE [LARGE SCALE GENOMIC DNA]</scope>
    <source>
        <strain evidence="2">cv. IRGC 101232</strain>
    </source>
</reference>
<dbReference type="eggNOG" id="ENOG502QQ7T">
    <property type="taxonomic scope" value="Eukaryota"/>
</dbReference>
<evidence type="ECO:0000313" key="3">
    <source>
        <dbReference type="Proteomes" id="UP000006038"/>
    </source>
</evidence>
<feature type="compositionally biased region" description="Basic and acidic residues" evidence="1">
    <location>
        <begin position="18"/>
        <end position="34"/>
    </location>
</feature>
<reference evidence="2" key="2">
    <citation type="submission" date="2013-04" db="UniProtKB">
        <authorList>
            <consortium name="EnsemblPlants"/>
        </authorList>
    </citation>
    <scope>IDENTIFICATION</scope>
</reference>
<dbReference type="PANTHER" id="PTHR33170:SF40">
    <property type="entry name" value="OS04G0557100 PROTEIN"/>
    <property type="match status" value="1"/>
</dbReference>
<sequence length="567" mass="63311">MARNERVRHGNSGWGRGDGSRWEDESFFHEREGEATSSTGFNLVSSFRGNNLEVAMAGKDGGSRGVFTGKEEKNLRKEPSKESGGKKGAELLNSGVIDVSMSSGGMKNKEVTDEAEGEDVLMEENGTHSAGLEESRDTKSKNGAIMKVCTKCAQRGHVLADCSCEVYCDICDSSDHVNHKCPVLKLPKPVVQAVGFAVDGLGFHHIPHHPLPKNRKGTKKALVRVVGGELSKERLIALLHKVCLAKWNWEPVDHGEGSFVVLFPSKGELQRAINFGGADVKEGGVSTRIRVEFEEWFEEEEGFLLPKIWVRVFGVRKKLREYLPLWAVGSLLGATQMVDMKTTRKNDFWRIFIAVLNPNLVPKMLDVVMGDHYFELKFKVEKKGVDENGEEVEFNFEDGDGEDDGNLEGKEDEKKDEEKERDPKRTKSDDMAIDDSNIGSNEKEERSNKMGGEKPTDGELFEMAEQILDIAAGRMLAETYVHLEREEKVEEREAGLQGKINQLANITKVMVTARRASERLACNNGRHSLEKAESHKAWNLDHNSGTKFKNSFLSFSQDLIVENLNNL</sequence>
<dbReference type="HOGENOM" id="CLU_037689_0_0_1"/>
<accession>J3MK80</accession>
<keyword evidence="3" id="KW-1185">Reference proteome</keyword>
<feature type="region of interest" description="Disordered" evidence="1">
    <location>
        <begin position="392"/>
        <end position="459"/>
    </location>
</feature>
<dbReference type="SUPFAM" id="SSF57756">
    <property type="entry name" value="Retrovirus zinc finger-like domains"/>
    <property type="match status" value="1"/>
</dbReference>
<dbReference type="OMA" id="CHARIFC"/>
<dbReference type="Proteomes" id="UP000006038">
    <property type="component" value="Chromosome 7"/>
</dbReference>
<feature type="compositionally biased region" description="Acidic residues" evidence="1">
    <location>
        <begin position="392"/>
        <end position="406"/>
    </location>
</feature>
<organism evidence="2">
    <name type="scientific">Oryza brachyantha</name>
    <name type="common">malo sina</name>
    <dbReference type="NCBI Taxonomy" id="4533"/>
    <lineage>
        <taxon>Eukaryota</taxon>
        <taxon>Viridiplantae</taxon>
        <taxon>Streptophyta</taxon>
        <taxon>Embryophyta</taxon>
        <taxon>Tracheophyta</taxon>
        <taxon>Spermatophyta</taxon>
        <taxon>Magnoliopsida</taxon>
        <taxon>Liliopsida</taxon>
        <taxon>Poales</taxon>
        <taxon>Poaceae</taxon>
        <taxon>BOP clade</taxon>
        <taxon>Oryzoideae</taxon>
        <taxon>Oryzeae</taxon>
        <taxon>Oryzinae</taxon>
        <taxon>Oryza</taxon>
    </lineage>
</organism>
<proteinExistence type="predicted"/>
<evidence type="ECO:0000313" key="2">
    <source>
        <dbReference type="EnsemblPlants" id="OB07G18120.1"/>
    </source>
</evidence>
<dbReference type="EnsemblPlants" id="OB07G18120.1">
    <property type="protein sequence ID" value="OB07G18120.1"/>
    <property type="gene ID" value="OB07G18120"/>
</dbReference>
<dbReference type="Gramene" id="OB07G18120.1">
    <property type="protein sequence ID" value="OB07G18120.1"/>
    <property type="gene ID" value="OB07G18120"/>
</dbReference>
<feature type="compositionally biased region" description="Basic and acidic residues" evidence="1">
    <location>
        <begin position="441"/>
        <end position="457"/>
    </location>
</feature>
<feature type="compositionally biased region" description="Basic and acidic residues" evidence="1">
    <location>
        <begin position="69"/>
        <end position="89"/>
    </location>
</feature>